<feature type="region of interest" description="Disordered" evidence="1">
    <location>
        <begin position="194"/>
        <end position="225"/>
    </location>
</feature>
<proteinExistence type="predicted"/>
<dbReference type="PANTHER" id="PTHR36048">
    <property type="entry name" value="RIBOSOME MATURATION FACTOR"/>
    <property type="match status" value="1"/>
</dbReference>
<accession>A0A9Q0L285</accession>
<reference evidence="2" key="1">
    <citation type="journal article" date="2023" name="Plant J.">
        <title>The genome of the king protea, Protea cynaroides.</title>
        <authorList>
            <person name="Chang J."/>
            <person name="Duong T.A."/>
            <person name="Schoeman C."/>
            <person name="Ma X."/>
            <person name="Roodt D."/>
            <person name="Barker N."/>
            <person name="Li Z."/>
            <person name="Van de Peer Y."/>
            <person name="Mizrachi E."/>
        </authorList>
    </citation>
    <scope>NUCLEOTIDE SEQUENCE</scope>
    <source>
        <tissue evidence="2">Young leaves</tissue>
    </source>
</reference>
<evidence type="ECO:0000256" key="1">
    <source>
        <dbReference type="SAM" id="MobiDB-lite"/>
    </source>
</evidence>
<comment type="caution">
    <text evidence="2">The sequence shown here is derived from an EMBL/GenBank/DDBJ whole genome shotgun (WGS) entry which is preliminary data.</text>
</comment>
<dbReference type="EMBL" id="JAMYWD010000001">
    <property type="protein sequence ID" value="KAJ4981004.1"/>
    <property type="molecule type" value="Genomic_DNA"/>
</dbReference>
<sequence>MRSRGSRSEESIFSVILLDYFRKDMAAKPLTSEAIAHTEKKMDMALDDIIKMSKKSNPKVTKQRASNRSHKFLNAGSNQGNASKMHRFIDSRSSIRQGVLAQRRSNFMGNQFPMATEAAKKAAAAPIRARALGHNRMVNWNKPRIGAAPAQRRVSEGGFARKQQQRQRQQEAKLVPKQRPHTLDSLFANMKEQRMRALSQQMNARRGGGYQQQNRRRGQFNNYFK</sequence>
<dbReference type="AlphaFoldDB" id="A0A9Q0L285"/>
<protein>
    <submittedName>
        <fullName evidence="2">Uncharacterized protein</fullName>
    </submittedName>
</protein>
<feature type="region of interest" description="Disordered" evidence="1">
    <location>
        <begin position="148"/>
        <end position="182"/>
    </location>
</feature>
<dbReference type="Proteomes" id="UP001141806">
    <property type="component" value="Unassembled WGS sequence"/>
</dbReference>
<dbReference type="OrthoDB" id="1902342at2759"/>
<gene>
    <name evidence="2" type="ORF">NE237_031841</name>
</gene>
<organism evidence="2 3">
    <name type="scientific">Protea cynaroides</name>
    <dbReference type="NCBI Taxonomy" id="273540"/>
    <lineage>
        <taxon>Eukaryota</taxon>
        <taxon>Viridiplantae</taxon>
        <taxon>Streptophyta</taxon>
        <taxon>Embryophyta</taxon>
        <taxon>Tracheophyta</taxon>
        <taxon>Spermatophyta</taxon>
        <taxon>Magnoliopsida</taxon>
        <taxon>Proteales</taxon>
        <taxon>Proteaceae</taxon>
        <taxon>Protea</taxon>
    </lineage>
</organism>
<name>A0A9Q0L285_9MAGN</name>
<dbReference type="PANTHER" id="PTHR36048:SF1">
    <property type="entry name" value="RIBOSOME MATURATION FACTOR"/>
    <property type="match status" value="1"/>
</dbReference>
<evidence type="ECO:0000313" key="3">
    <source>
        <dbReference type="Proteomes" id="UP001141806"/>
    </source>
</evidence>
<evidence type="ECO:0000313" key="2">
    <source>
        <dbReference type="EMBL" id="KAJ4981004.1"/>
    </source>
</evidence>
<keyword evidence="3" id="KW-1185">Reference proteome</keyword>